<dbReference type="AlphaFoldDB" id="A0A8J3B6M6"/>
<feature type="domain" description="M23ase beta-sheet core" evidence="2">
    <location>
        <begin position="186"/>
        <end position="281"/>
    </location>
</feature>
<reference evidence="3" key="2">
    <citation type="submission" date="2020-09" db="EMBL/GenBank/DDBJ databases">
        <authorList>
            <person name="Sun Q."/>
            <person name="Ohkuma M."/>
        </authorList>
    </citation>
    <scope>NUCLEOTIDE SEQUENCE</scope>
    <source>
        <strain evidence="3">JCM 3090</strain>
    </source>
</reference>
<dbReference type="Pfam" id="PF01551">
    <property type="entry name" value="Peptidase_M23"/>
    <property type="match status" value="1"/>
</dbReference>
<keyword evidence="4" id="KW-1185">Reference proteome</keyword>
<evidence type="ECO:0000313" key="3">
    <source>
        <dbReference type="EMBL" id="GGJ99473.1"/>
    </source>
</evidence>
<evidence type="ECO:0000259" key="2">
    <source>
        <dbReference type="Pfam" id="PF01551"/>
    </source>
</evidence>
<dbReference type="RefSeq" id="WP_229783983.1">
    <property type="nucleotide sequence ID" value="NZ_BMQB01000006.1"/>
</dbReference>
<feature type="region of interest" description="Disordered" evidence="1">
    <location>
        <begin position="1"/>
        <end position="27"/>
    </location>
</feature>
<dbReference type="PANTHER" id="PTHR21666">
    <property type="entry name" value="PEPTIDASE-RELATED"/>
    <property type="match status" value="1"/>
</dbReference>
<gene>
    <name evidence="3" type="ORF">GCM10010123_31660</name>
</gene>
<dbReference type="InterPro" id="IPR011055">
    <property type="entry name" value="Dup_hybrid_motif"/>
</dbReference>
<dbReference type="EMBL" id="BMQB01000006">
    <property type="protein sequence ID" value="GGJ99473.1"/>
    <property type="molecule type" value="Genomic_DNA"/>
</dbReference>
<reference evidence="3" key="1">
    <citation type="journal article" date="2014" name="Int. J. Syst. Evol. Microbiol.">
        <title>Complete genome sequence of Corynebacterium casei LMG S-19264T (=DSM 44701T), isolated from a smear-ripened cheese.</title>
        <authorList>
            <consortium name="US DOE Joint Genome Institute (JGI-PGF)"/>
            <person name="Walter F."/>
            <person name="Albersmeier A."/>
            <person name="Kalinowski J."/>
            <person name="Ruckert C."/>
        </authorList>
    </citation>
    <scope>NUCLEOTIDE SEQUENCE</scope>
    <source>
        <strain evidence="3">JCM 3090</strain>
    </source>
</reference>
<name>A0A8J3B6M6_9ACTN</name>
<proteinExistence type="predicted"/>
<dbReference type="Gene3D" id="2.70.70.10">
    <property type="entry name" value="Glucose Permease (Domain IIA)"/>
    <property type="match status" value="1"/>
</dbReference>
<feature type="compositionally biased region" description="Low complexity" evidence="1">
    <location>
        <begin position="15"/>
        <end position="25"/>
    </location>
</feature>
<dbReference type="SUPFAM" id="SSF51261">
    <property type="entry name" value="Duplicated hybrid motif"/>
    <property type="match status" value="1"/>
</dbReference>
<dbReference type="PANTHER" id="PTHR21666:SF270">
    <property type="entry name" value="MUREIN HYDROLASE ACTIVATOR ENVC"/>
    <property type="match status" value="1"/>
</dbReference>
<dbReference type="Proteomes" id="UP000649739">
    <property type="component" value="Unassembled WGS sequence"/>
</dbReference>
<dbReference type="CDD" id="cd12797">
    <property type="entry name" value="M23_peptidase"/>
    <property type="match status" value="1"/>
</dbReference>
<evidence type="ECO:0000313" key="4">
    <source>
        <dbReference type="Proteomes" id="UP000649739"/>
    </source>
</evidence>
<dbReference type="InterPro" id="IPR050570">
    <property type="entry name" value="Cell_wall_metabolism_enzyme"/>
</dbReference>
<evidence type="ECO:0000256" key="1">
    <source>
        <dbReference type="SAM" id="MobiDB-lite"/>
    </source>
</evidence>
<accession>A0A8J3B6M6</accession>
<dbReference type="GO" id="GO:0004222">
    <property type="term" value="F:metalloendopeptidase activity"/>
    <property type="evidence" value="ECO:0007669"/>
    <property type="project" value="TreeGrafter"/>
</dbReference>
<protein>
    <recommendedName>
        <fullName evidence="2">M23ase beta-sheet core domain-containing protein</fullName>
    </recommendedName>
</protein>
<sequence length="294" mass="30247">MPDRPDRYRGRRRATAAPGAHRAPPFARGAHAAPVSIQVGPTATAAVFGVTAAAVALGSAASGSDLADTVELPRIDPAADTVRTAALAGDPAADAGRAADVASRGSPRNDAVRALTTPAPRVAARGTARVVVATAEARAAQRAREKRALAVRAAARRALAAARRYSHPLPGASVTSCFGQRWGVLHAGIDFARPAGSPIRAVQRGVVVAAGWNYAGYGISVMLRHADGTLTHYAHMQKTAVRAGQPVKAGTVLGFEGSTGDSTGPHLHFEVHKGLWNQVNPAGWLGARGIRTSC</sequence>
<organism evidence="3 4">
    <name type="scientific">Pilimelia anulata</name>
    <dbReference type="NCBI Taxonomy" id="53371"/>
    <lineage>
        <taxon>Bacteria</taxon>
        <taxon>Bacillati</taxon>
        <taxon>Actinomycetota</taxon>
        <taxon>Actinomycetes</taxon>
        <taxon>Micromonosporales</taxon>
        <taxon>Micromonosporaceae</taxon>
        <taxon>Pilimelia</taxon>
    </lineage>
</organism>
<comment type="caution">
    <text evidence="3">The sequence shown here is derived from an EMBL/GenBank/DDBJ whole genome shotgun (WGS) entry which is preliminary data.</text>
</comment>
<dbReference type="InterPro" id="IPR016047">
    <property type="entry name" value="M23ase_b-sheet_dom"/>
</dbReference>